<dbReference type="AlphaFoldDB" id="A0A0L6V6H6"/>
<proteinExistence type="predicted"/>
<name>A0A0L6V6H6_9BASI</name>
<accession>A0A0L6V6H6</accession>
<organism evidence="1 2">
    <name type="scientific">Puccinia sorghi</name>
    <dbReference type="NCBI Taxonomy" id="27349"/>
    <lineage>
        <taxon>Eukaryota</taxon>
        <taxon>Fungi</taxon>
        <taxon>Dikarya</taxon>
        <taxon>Basidiomycota</taxon>
        <taxon>Pucciniomycotina</taxon>
        <taxon>Pucciniomycetes</taxon>
        <taxon>Pucciniales</taxon>
        <taxon>Pucciniaceae</taxon>
        <taxon>Puccinia</taxon>
    </lineage>
</organism>
<sequence length="150" mass="17053">MKNYIVVYNLVFLAGEVGSALFNHLLSGICPEHPSDQQVFTICQRLRLHITQAASEARFKDINDEYSSGTDSDVQDLVLALAAIKERRYLAERVRLERAPDNTQHLFGLDTARFKQQFRMSQDSSESLLSLYHKSSRLPQQLQRTPPSSA</sequence>
<dbReference type="EMBL" id="LAVV01007318">
    <property type="protein sequence ID" value="KNZ56324.1"/>
    <property type="molecule type" value="Genomic_DNA"/>
</dbReference>
<protein>
    <submittedName>
        <fullName evidence="1">Uncharacterized protein</fullName>
    </submittedName>
</protein>
<reference evidence="1 2" key="1">
    <citation type="submission" date="2015-08" db="EMBL/GenBank/DDBJ databases">
        <title>Next Generation Sequencing and Analysis of the Genome of Puccinia sorghi L Schw, the Causal Agent of Maize Common Rust.</title>
        <authorList>
            <person name="Rochi L."/>
            <person name="Burguener G."/>
            <person name="Darino M."/>
            <person name="Turjanski A."/>
            <person name="Kreff E."/>
            <person name="Dieguez M.J."/>
            <person name="Sacco F."/>
        </authorList>
    </citation>
    <scope>NUCLEOTIDE SEQUENCE [LARGE SCALE GENOMIC DNA]</scope>
    <source>
        <strain evidence="1 2">RO10H11247</strain>
    </source>
</reference>
<dbReference type="Proteomes" id="UP000037035">
    <property type="component" value="Unassembled WGS sequence"/>
</dbReference>
<keyword evidence="2" id="KW-1185">Reference proteome</keyword>
<evidence type="ECO:0000313" key="1">
    <source>
        <dbReference type="EMBL" id="KNZ56324.1"/>
    </source>
</evidence>
<dbReference type="OrthoDB" id="2408877at2759"/>
<dbReference type="VEuPathDB" id="FungiDB:VP01_2433g1"/>
<comment type="caution">
    <text evidence="1">The sequence shown here is derived from an EMBL/GenBank/DDBJ whole genome shotgun (WGS) entry which is preliminary data.</text>
</comment>
<evidence type="ECO:0000313" key="2">
    <source>
        <dbReference type="Proteomes" id="UP000037035"/>
    </source>
</evidence>
<gene>
    <name evidence="1" type="ORF">VP01_2433g1</name>
</gene>